<evidence type="ECO:0000256" key="1">
    <source>
        <dbReference type="SAM" id="MobiDB-lite"/>
    </source>
</evidence>
<protein>
    <submittedName>
        <fullName evidence="2">Uncharacterized protein</fullName>
    </submittedName>
</protein>
<reference evidence="2 3" key="1">
    <citation type="submission" date="2019-04" db="EMBL/GenBank/DDBJ databases">
        <authorList>
            <person name="Yang Y."/>
            <person name="Wei D."/>
        </authorList>
    </citation>
    <scope>NUCLEOTIDE SEQUENCE [LARGE SCALE GENOMIC DNA]</scope>
    <source>
        <strain evidence="2 3">L-1-4w-11</strain>
    </source>
</reference>
<evidence type="ECO:0000313" key="2">
    <source>
        <dbReference type="EMBL" id="TKD52981.1"/>
    </source>
</evidence>
<evidence type="ECO:0000313" key="3">
    <source>
        <dbReference type="Proteomes" id="UP000309138"/>
    </source>
</evidence>
<feature type="region of interest" description="Disordered" evidence="1">
    <location>
        <begin position="1"/>
        <end position="102"/>
    </location>
</feature>
<feature type="compositionally biased region" description="Polar residues" evidence="1">
    <location>
        <begin position="81"/>
        <end position="96"/>
    </location>
</feature>
<proteinExistence type="predicted"/>
<accession>A0A4U1L7S1</accession>
<keyword evidence="3" id="KW-1185">Reference proteome</keyword>
<dbReference type="EMBL" id="SWKR01000001">
    <property type="protein sequence ID" value="TKD52981.1"/>
    <property type="molecule type" value="Genomic_DNA"/>
</dbReference>
<name>A0A4U1L7S1_9SPHN</name>
<dbReference type="AlphaFoldDB" id="A0A4U1L7S1"/>
<comment type="caution">
    <text evidence="2">The sequence shown here is derived from an EMBL/GenBank/DDBJ whole genome shotgun (WGS) entry which is preliminary data.</text>
</comment>
<organism evidence="2 3">
    <name type="scientific">Sphingomonas baiyangensis</name>
    <dbReference type="NCBI Taxonomy" id="2572576"/>
    <lineage>
        <taxon>Bacteria</taxon>
        <taxon>Pseudomonadati</taxon>
        <taxon>Pseudomonadota</taxon>
        <taxon>Alphaproteobacteria</taxon>
        <taxon>Sphingomonadales</taxon>
        <taxon>Sphingomonadaceae</taxon>
        <taxon>Sphingomonas</taxon>
    </lineage>
</organism>
<sequence>MPALLLAACGDGGEEATAGNGVVPAPDGATVDYAPAEPATSSERAGEAGASDASPLPPAAANTQSGSIGGTGDAATPMGTGMSTEDVTGNGMITNETSDRGR</sequence>
<gene>
    <name evidence="2" type="ORF">FBR43_01140</name>
</gene>
<dbReference type="Proteomes" id="UP000309138">
    <property type="component" value="Unassembled WGS sequence"/>
</dbReference>